<organism evidence="1 2">
    <name type="scientific">Aphis craccivora</name>
    <name type="common">Cowpea aphid</name>
    <dbReference type="NCBI Taxonomy" id="307492"/>
    <lineage>
        <taxon>Eukaryota</taxon>
        <taxon>Metazoa</taxon>
        <taxon>Ecdysozoa</taxon>
        <taxon>Arthropoda</taxon>
        <taxon>Hexapoda</taxon>
        <taxon>Insecta</taxon>
        <taxon>Pterygota</taxon>
        <taxon>Neoptera</taxon>
        <taxon>Paraneoptera</taxon>
        <taxon>Hemiptera</taxon>
        <taxon>Sternorrhyncha</taxon>
        <taxon>Aphidomorpha</taxon>
        <taxon>Aphidoidea</taxon>
        <taxon>Aphididae</taxon>
        <taxon>Aphidini</taxon>
        <taxon>Aphis</taxon>
        <taxon>Aphis</taxon>
    </lineage>
</organism>
<reference evidence="1 2" key="1">
    <citation type="submission" date="2019-08" db="EMBL/GenBank/DDBJ databases">
        <title>Whole genome of Aphis craccivora.</title>
        <authorList>
            <person name="Voronova N.V."/>
            <person name="Shulinski R.S."/>
            <person name="Bandarenka Y.V."/>
            <person name="Zhorov D.G."/>
            <person name="Warner D."/>
        </authorList>
    </citation>
    <scope>NUCLEOTIDE SEQUENCE [LARGE SCALE GENOMIC DNA]</scope>
    <source>
        <strain evidence="1">180601</strain>
        <tissue evidence="1">Whole Body</tissue>
    </source>
</reference>
<evidence type="ECO:0000313" key="2">
    <source>
        <dbReference type="Proteomes" id="UP000478052"/>
    </source>
</evidence>
<name>A0A6G0YGY4_APHCR</name>
<comment type="caution">
    <text evidence="1">The sequence shown here is derived from an EMBL/GenBank/DDBJ whole genome shotgun (WGS) entry which is preliminary data.</text>
</comment>
<evidence type="ECO:0000313" key="1">
    <source>
        <dbReference type="EMBL" id="KAF0755769.1"/>
    </source>
</evidence>
<dbReference type="Proteomes" id="UP000478052">
    <property type="component" value="Unassembled WGS sequence"/>
</dbReference>
<dbReference type="EMBL" id="VUJU01004024">
    <property type="protein sequence ID" value="KAF0755769.1"/>
    <property type="molecule type" value="Genomic_DNA"/>
</dbReference>
<keyword evidence="2" id="KW-1185">Reference proteome</keyword>
<gene>
    <name evidence="1" type="ORF">FWK35_00026896</name>
</gene>
<dbReference type="AlphaFoldDB" id="A0A6G0YGY4"/>
<proteinExistence type="predicted"/>
<accession>A0A6G0YGY4</accession>
<sequence>KKLRKNGNLYAKPVFDQIDCSLEKTQSIIIGKILSAFEFKIFRK</sequence>
<feature type="non-terminal residue" evidence="1">
    <location>
        <position position="1"/>
    </location>
</feature>
<protein>
    <submittedName>
        <fullName evidence="1">Uncharacterized protein</fullName>
    </submittedName>
</protein>